<dbReference type="Pfam" id="PF13947">
    <property type="entry name" value="GUB_WAK_bind"/>
    <property type="match status" value="1"/>
</dbReference>
<protein>
    <recommendedName>
        <fullName evidence="20">Protein kinase domain-containing protein</fullName>
    </recommendedName>
</protein>
<feature type="disulfide bond" evidence="13">
    <location>
        <begin position="293"/>
        <end position="310"/>
    </location>
</feature>
<evidence type="ECO:0000256" key="12">
    <source>
        <dbReference type="ARBA" id="ARBA00023180"/>
    </source>
</evidence>
<keyword evidence="11 13" id="KW-1015">Disulfide bond</keyword>
<evidence type="ECO:0000256" key="13">
    <source>
        <dbReference type="PROSITE-ProRule" id="PRU00076"/>
    </source>
</evidence>
<dbReference type="Gene3D" id="1.10.510.10">
    <property type="entry name" value="Transferase(Phosphotransferase) domain 1"/>
    <property type="match status" value="1"/>
</dbReference>
<evidence type="ECO:0000256" key="4">
    <source>
        <dbReference type="ARBA" id="ARBA00022692"/>
    </source>
</evidence>
<evidence type="ECO:0000256" key="9">
    <source>
        <dbReference type="ARBA" id="ARBA00022989"/>
    </source>
</evidence>
<keyword evidence="2" id="KW-0723">Serine/threonine-protein kinase</keyword>
<keyword evidence="8 14" id="KW-0067">ATP-binding</keyword>
<keyword evidence="5" id="KW-0732">Signal</keyword>
<evidence type="ECO:0000256" key="1">
    <source>
        <dbReference type="ARBA" id="ARBA00004479"/>
    </source>
</evidence>
<comment type="subcellular location">
    <subcellularLocation>
        <location evidence="1">Membrane</location>
        <topology evidence="1">Single-pass type I membrane protein</topology>
    </subcellularLocation>
</comment>
<keyword evidence="6 14" id="KW-0547">Nucleotide-binding</keyword>
<evidence type="ECO:0000256" key="11">
    <source>
        <dbReference type="ARBA" id="ARBA00023157"/>
    </source>
</evidence>
<dbReference type="STRING" id="3469.A0A4Y7IRF4"/>
<dbReference type="GO" id="GO:0004674">
    <property type="term" value="F:protein serine/threonine kinase activity"/>
    <property type="evidence" value="ECO:0007669"/>
    <property type="project" value="UniProtKB-KW"/>
</dbReference>
<proteinExistence type="predicted"/>
<organism evidence="18 19">
    <name type="scientific">Papaver somniferum</name>
    <name type="common">Opium poppy</name>
    <dbReference type="NCBI Taxonomy" id="3469"/>
    <lineage>
        <taxon>Eukaryota</taxon>
        <taxon>Viridiplantae</taxon>
        <taxon>Streptophyta</taxon>
        <taxon>Embryophyta</taxon>
        <taxon>Tracheophyta</taxon>
        <taxon>Spermatophyta</taxon>
        <taxon>Magnoliopsida</taxon>
        <taxon>Ranunculales</taxon>
        <taxon>Papaveraceae</taxon>
        <taxon>Papaveroideae</taxon>
        <taxon>Papaver</taxon>
    </lineage>
</organism>
<dbReference type="FunFam" id="1.10.510.10:FF:000084">
    <property type="entry name" value="Wall-associated receptor kinase 2"/>
    <property type="match status" value="1"/>
</dbReference>
<keyword evidence="12" id="KW-0325">Glycoprotein</keyword>
<comment type="caution">
    <text evidence="13">Lacks conserved residue(s) required for the propagation of feature annotation.</text>
</comment>
<reference evidence="18 19" key="1">
    <citation type="journal article" date="2018" name="Science">
        <title>The opium poppy genome and morphinan production.</title>
        <authorList>
            <person name="Guo L."/>
            <person name="Winzer T."/>
            <person name="Yang X."/>
            <person name="Li Y."/>
            <person name="Ning Z."/>
            <person name="He Z."/>
            <person name="Teodor R."/>
            <person name="Lu Y."/>
            <person name="Bowser T.A."/>
            <person name="Graham I.A."/>
            <person name="Ye K."/>
        </authorList>
    </citation>
    <scope>NUCLEOTIDE SEQUENCE [LARGE SCALE GENOMIC DNA]</scope>
    <source>
        <strain evidence="19">cv. HN1</strain>
        <tissue evidence="18">Leaves</tissue>
    </source>
</reference>
<keyword evidence="3" id="KW-0808">Transferase</keyword>
<dbReference type="PROSITE" id="PS00108">
    <property type="entry name" value="PROTEIN_KINASE_ST"/>
    <property type="match status" value="1"/>
</dbReference>
<evidence type="ECO:0000256" key="2">
    <source>
        <dbReference type="ARBA" id="ARBA00022527"/>
    </source>
</evidence>
<dbReference type="Gramene" id="RZC50069">
    <property type="protein sequence ID" value="RZC50069"/>
    <property type="gene ID" value="C5167_018496"/>
</dbReference>
<name>A0A4Y7IRF4_PAPSO</name>
<feature type="transmembrane region" description="Helical" evidence="15">
    <location>
        <begin position="361"/>
        <end position="381"/>
    </location>
</feature>
<evidence type="ECO:0000256" key="15">
    <source>
        <dbReference type="SAM" id="Phobius"/>
    </source>
</evidence>
<dbReference type="Pfam" id="PF00069">
    <property type="entry name" value="Pkinase"/>
    <property type="match status" value="1"/>
</dbReference>
<keyword evidence="10 15" id="KW-0472">Membrane</keyword>
<evidence type="ECO:0000259" key="17">
    <source>
        <dbReference type="PROSITE" id="PS50026"/>
    </source>
</evidence>
<sequence length="758" mass="84286">QKKNREKYCFTGLVMLLQLILRLIFLWVLVFMLLSAMSTSAAASFFQSKPGCETHCGNVTIPYPFGIAGGEGCSADGNGYGYSIRCDTSFYPAKPFIGDGKFEVISISETEIRVKNSRVAAACYTKKGVQIDLDPFSQDPTDRFSFFIDKTSFTFSNTKNRLFAIGCDTLTSFFAVSGNGTLHDPGVCLSLCNSRDEVIEGSCAEEKGCCQLEFPKGINSLYASVSSLDNHTKVWSFDPCSYAFIAEKDQYSFRASDLLPTTNFIGEKRNIPFVLDWVIGNKTCEEAKDTLLCQKNSVCVETTDVPGYRCTCVEGYEGNPYLSPGCQAKQLTTPGPQADTNRCGRDCFAKKQEFPILKATLGIGLGILLLIVGISCLYLSLRKRKQTKLKQKFYEQNGGLLLNKNATASGGDGAGAELLTKIYTAKELELATNNFHKNRILGEGGYGVVYKGILPDNREVAIKKSKAVDESQIEQFINEVVILTRVNHRNVVKLLGFCLESKVPLLVYEYVPNGTLFQHIHCKGEISPILSWESRLRIATETANAIAYLHYAVSTSVIHRDIKSSNILLDENFTAKVSDFGASRLIPLDKTRIMTIVQGTFGYLDPEYFHTSQLTEKSDVYSFGVVLIELLTGEQPVSLKRSEEQRNLATFFIIQMEEEENILQILDAQLVHEGNLEKMLAVAELAKRCLFLKSVERPTMKQVVAELEYLRNLPSQEEKLWSIPSTPIDLYMPESSDTISDFGQHSFATDNVISINTP</sequence>
<keyword evidence="19" id="KW-1185">Reference proteome</keyword>
<keyword evidence="7" id="KW-0418">Kinase</keyword>
<feature type="domain" description="Protein kinase" evidence="16">
    <location>
        <begin position="435"/>
        <end position="710"/>
    </location>
</feature>
<evidence type="ECO:0000256" key="14">
    <source>
        <dbReference type="PROSITE-ProRule" id="PRU10141"/>
    </source>
</evidence>
<feature type="binding site" evidence="14">
    <location>
        <position position="464"/>
    </location>
    <ligand>
        <name>ATP</name>
        <dbReference type="ChEBI" id="CHEBI:30616"/>
    </ligand>
</feature>
<evidence type="ECO:0000313" key="19">
    <source>
        <dbReference type="Proteomes" id="UP000316621"/>
    </source>
</evidence>
<evidence type="ECO:0008006" key="20">
    <source>
        <dbReference type="Google" id="ProtNLM"/>
    </source>
</evidence>
<gene>
    <name evidence="18" type="ORF">C5167_018496</name>
</gene>
<dbReference type="AlphaFoldDB" id="A0A4Y7IRF4"/>
<dbReference type="Gene3D" id="3.30.200.20">
    <property type="entry name" value="Phosphorylase Kinase, domain 1"/>
    <property type="match status" value="1"/>
</dbReference>
<feature type="domain" description="EGF-like" evidence="17">
    <location>
        <begin position="280"/>
        <end position="327"/>
    </location>
</feature>
<evidence type="ECO:0000256" key="7">
    <source>
        <dbReference type="ARBA" id="ARBA00022777"/>
    </source>
</evidence>
<keyword evidence="4 15" id="KW-0812">Transmembrane</keyword>
<dbReference type="PANTHER" id="PTHR27005:SF283">
    <property type="entry name" value="OS02G0633066 PROTEIN"/>
    <property type="match status" value="1"/>
</dbReference>
<keyword evidence="9 15" id="KW-1133">Transmembrane helix</keyword>
<dbReference type="FunFam" id="3.30.200.20:FF:000043">
    <property type="entry name" value="Wall-associated receptor kinase 2"/>
    <property type="match status" value="1"/>
</dbReference>
<dbReference type="InterPro" id="IPR025287">
    <property type="entry name" value="WAK_GUB"/>
</dbReference>
<feature type="non-terminal residue" evidence="18">
    <location>
        <position position="1"/>
    </location>
</feature>
<evidence type="ECO:0000256" key="6">
    <source>
        <dbReference type="ARBA" id="ARBA00022741"/>
    </source>
</evidence>
<dbReference type="CDD" id="cd14066">
    <property type="entry name" value="STKc_IRAK"/>
    <property type="match status" value="1"/>
</dbReference>
<dbReference type="PROSITE" id="PS50011">
    <property type="entry name" value="PROTEIN_KINASE_DOM"/>
    <property type="match status" value="1"/>
</dbReference>
<evidence type="ECO:0000256" key="3">
    <source>
        <dbReference type="ARBA" id="ARBA00022679"/>
    </source>
</evidence>
<dbReference type="Proteomes" id="UP000316621">
    <property type="component" value="Chromosome 2"/>
</dbReference>
<dbReference type="EMBL" id="CM010716">
    <property type="protein sequence ID" value="RZC50069.1"/>
    <property type="molecule type" value="Genomic_DNA"/>
</dbReference>
<dbReference type="GO" id="GO:0007166">
    <property type="term" value="P:cell surface receptor signaling pathway"/>
    <property type="evidence" value="ECO:0007669"/>
    <property type="project" value="InterPro"/>
</dbReference>
<accession>A0A4Y7IRF4</accession>
<dbReference type="InterPro" id="IPR017441">
    <property type="entry name" value="Protein_kinase_ATP_BS"/>
</dbReference>
<evidence type="ECO:0000313" key="18">
    <source>
        <dbReference type="EMBL" id="RZC50069.1"/>
    </source>
</evidence>
<dbReference type="GO" id="GO:0005524">
    <property type="term" value="F:ATP binding"/>
    <property type="evidence" value="ECO:0007669"/>
    <property type="project" value="UniProtKB-UniRule"/>
</dbReference>
<dbReference type="GO" id="GO:0005886">
    <property type="term" value="C:plasma membrane"/>
    <property type="evidence" value="ECO:0007669"/>
    <property type="project" value="TreeGrafter"/>
</dbReference>
<dbReference type="PANTHER" id="PTHR27005">
    <property type="entry name" value="WALL-ASSOCIATED RECEPTOR KINASE-LIKE 21"/>
    <property type="match status" value="1"/>
</dbReference>
<dbReference type="GO" id="GO:0030247">
    <property type="term" value="F:polysaccharide binding"/>
    <property type="evidence" value="ECO:0007669"/>
    <property type="project" value="InterPro"/>
</dbReference>
<evidence type="ECO:0000256" key="5">
    <source>
        <dbReference type="ARBA" id="ARBA00022729"/>
    </source>
</evidence>
<dbReference type="PROSITE" id="PS50026">
    <property type="entry name" value="EGF_3"/>
    <property type="match status" value="1"/>
</dbReference>
<dbReference type="InterPro" id="IPR045274">
    <property type="entry name" value="WAK-like"/>
</dbReference>
<evidence type="ECO:0000256" key="10">
    <source>
        <dbReference type="ARBA" id="ARBA00023136"/>
    </source>
</evidence>
<evidence type="ECO:0000256" key="8">
    <source>
        <dbReference type="ARBA" id="ARBA00022840"/>
    </source>
</evidence>
<keyword evidence="13" id="KW-0245">EGF-like domain</keyword>
<dbReference type="PROSITE" id="PS00107">
    <property type="entry name" value="PROTEIN_KINASE_ATP"/>
    <property type="match status" value="1"/>
</dbReference>
<dbReference type="InterPro" id="IPR000742">
    <property type="entry name" value="EGF"/>
</dbReference>
<dbReference type="InterPro" id="IPR000719">
    <property type="entry name" value="Prot_kinase_dom"/>
</dbReference>
<dbReference type="InterPro" id="IPR008271">
    <property type="entry name" value="Ser/Thr_kinase_AS"/>
</dbReference>
<dbReference type="InterPro" id="IPR011009">
    <property type="entry name" value="Kinase-like_dom_sf"/>
</dbReference>
<evidence type="ECO:0000259" key="16">
    <source>
        <dbReference type="PROSITE" id="PS50011"/>
    </source>
</evidence>
<dbReference type="SMART" id="SM00181">
    <property type="entry name" value="EGF"/>
    <property type="match status" value="1"/>
</dbReference>
<dbReference type="SUPFAM" id="SSF56112">
    <property type="entry name" value="Protein kinase-like (PK-like)"/>
    <property type="match status" value="1"/>
</dbReference>
<dbReference type="SMART" id="SM00220">
    <property type="entry name" value="S_TKc"/>
    <property type="match status" value="1"/>
</dbReference>